<organism evidence="2 4">
    <name type="scientific">Legionella jamestowniensis</name>
    <dbReference type="NCBI Taxonomy" id="455"/>
    <lineage>
        <taxon>Bacteria</taxon>
        <taxon>Pseudomonadati</taxon>
        <taxon>Pseudomonadota</taxon>
        <taxon>Gammaproteobacteria</taxon>
        <taxon>Legionellales</taxon>
        <taxon>Legionellaceae</taxon>
        <taxon>Legionella</taxon>
    </lineage>
</organism>
<dbReference type="EMBL" id="LYOZ01000010">
    <property type="protein sequence ID" value="OCH98554.1"/>
    <property type="molecule type" value="Genomic_DNA"/>
</dbReference>
<gene>
    <name evidence="3" type="ORF">A8135_00485</name>
    <name evidence="2" type="ORF">Ljam_2427</name>
</gene>
<evidence type="ECO:0000313" key="5">
    <source>
        <dbReference type="Proteomes" id="UP000093336"/>
    </source>
</evidence>
<reference evidence="2 4" key="1">
    <citation type="submission" date="2015-11" db="EMBL/GenBank/DDBJ databases">
        <title>Genomic analysis of 38 Legionella species identifies large and diverse effector repertoires.</title>
        <authorList>
            <person name="Burstein D."/>
            <person name="Amaro F."/>
            <person name="Zusman T."/>
            <person name="Lifshitz Z."/>
            <person name="Cohen O."/>
            <person name="Gilbert J.A."/>
            <person name="Pupko T."/>
            <person name="Shuman H.A."/>
            <person name="Segal G."/>
        </authorList>
    </citation>
    <scope>NUCLEOTIDE SEQUENCE [LARGE SCALE GENOMIC DNA]</scope>
    <source>
        <strain evidence="2 4">JA-26-G1-E2</strain>
    </source>
</reference>
<keyword evidence="1" id="KW-0812">Transmembrane</keyword>
<keyword evidence="1" id="KW-0472">Membrane</keyword>
<dbReference type="EMBL" id="LNYG01000013">
    <property type="protein sequence ID" value="KTD08232.1"/>
    <property type="molecule type" value="Genomic_DNA"/>
</dbReference>
<dbReference type="AlphaFoldDB" id="A0A0W0UK25"/>
<evidence type="ECO:0000313" key="4">
    <source>
        <dbReference type="Proteomes" id="UP000054715"/>
    </source>
</evidence>
<reference evidence="3 5" key="2">
    <citation type="submission" date="2016-05" db="EMBL/GenBank/DDBJ databases">
        <authorList>
            <person name="Prochazka B."/>
            <person name="Indra A."/>
            <person name="Hasenberger P."/>
            <person name="Blaschitz M."/>
            <person name="Wagner L."/>
            <person name="Wewalka G."/>
            <person name="Sorschag S."/>
            <person name="Schmid D."/>
            <person name="Ruppitsch W."/>
        </authorList>
    </citation>
    <scope>NUCLEOTIDE SEQUENCE [LARGE SCALE GENOMIC DNA]</scope>
    <source>
        <strain evidence="3 5">974010_12</strain>
    </source>
</reference>
<protein>
    <submittedName>
        <fullName evidence="3">Legionella secretion system protein Z</fullName>
    </submittedName>
    <submittedName>
        <fullName evidence="2">Type I secretion system LssZ</fullName>
    </submittedName>
</protein>
<feature type="transmembrane region" description="Helical" evidence="1">
    <location>
        <begin position="31"/>
        <end position="49"/>
    </location>
</feature>
<feature type="transmembrane region" description="Helical" evidence="1">
    <location>
        <begin position="94"/>
        <end position="118"/>
    </location>
</feature>
<feature type="transmembrane region" description="Helical" evidence="1">
    <location>
        <begin position="6"/>
        <end position="24"/>
    </location>
</feature>
<feature type="transmembrane region" description="Helical" evidence="1">
    <location>
        <begin position="61"/>
        <end position="82"/>
    </location>
</feature>
<dbReference type="Proteomes" id="UP000093336">
    <property type="component" value="Unassembled WGS sequence"/>
</dbReference>
<dbReference type="PATRIC" id="fig|455.5.peg.2551"/>
<sequence>MIRIADGVHLLLPILSLIVFLLGIKFKRNNYILVALWVSLITLILQYLASGGEILGSYFNYLHAAAYSLNLIILLSSIFYLVFKFLSGSDSSFLQYATGLIGALLVTGSLLLLINLWINANFIENRLQGTPVLQVATFNKPPYCDYKYVFYKINTNGQVEFMCPNHYGFLPSVGKLDSAPEFVIKQLPKQAQTKVQQEL</sequence>
<dbReference type="STRING" id="455.Ljam_2427"/>
<evidence type="ECO:0000313" key="2">
    <source>
        <dbReference type="EMBL" id="KTD08232.1"/>
    </source>
</evidence>
<comment type="caution">
    <text evidence="2">The sequence shown here is derived from an EMBL/GenBank/DDBJ whole genome shotgun (WGS) entry which is preliminary data.</text>
</comment>
<accession>A0A0W0UK25</accession>
<keyword evidence="5" id="KW-1185">Reference proteome</keyword>
<evidence type="ECO:0000313" key="3">
    <source>
        <dbReference type="EMBL" id="OCH98554.1"/>
    </source>
</evidence>
<evidence type="ECO:0000256" key="1">
    <source>
        <dbReference type="SAM" id="Phobius"/>
    </source>
</evidence>
<proteinExistence type="predicted"/>
<dbReference type="RefSeq" id="WP_058450278.1">
    <property type="nucleotide sequence ID" value="NZ_CAAAJF010000011.1"/>
</dbReference>
<dbReference type="OrthoDB" id="5652305at2"/>
<keyword evidence="1" id="KW-1133">Transmembrane helix</keyword>
<dbReference type="Proteomes" id="UP000054715">
    <property type="component" value="Unassembled WGS sequence"/>
</dbReference>
<name>A0A0W0UK25_9GAMM</name>